<comment type="catalytic activity">
    <reaction evidence="11">
        <text>a ubiquinone + NADH + 5 H(+)(in) = a ubiquinol + NAD(+) + 4 H(+)(out)</text>
        <dbReference type="Rhea" id="RHEA:29091"/>
        <dbReference type="Rhea" id="RHEA-COMP:9565"/>
        <dbReference type="Rhea" id="RHEA-COMP:9566"/>
        <dbReference type="ChEBI" id="CHEBI:15378"/>
        <dbReference type="ChEBI" id="CHEBI:16389"/>
        <dbReference type="ChEBI" id="CHEBI:17976"/>
        <dbReference type="ChEBI" id="CHEBI:57540"/>
        <dbReference type="ChEBI" id="CHEBI:57945"/>
        <dbReference type="EC" id="7.1.1.2"/>
    </reaction>
</comment>
<evidence type="ECO:0000256" key="11">
    <source>
        <dbReference type="RuleBase" id="RU000473"/>
    </source>
</evidence>
<dbReference type="Pfam" id="PF00146">
    <property type="entry name" value="NADHdh"/>
    <property type="match status" value="1"/>
</dbReference>
<feature type="transmembrane region" description="Helical" evidence="12">
    <location>
        <begin position="107"/>
        <end position="127"/>
    </location>
</feature>
<keyword evidence="9 12" id="KW-0472">Membrane</keyword>
<keyword evidence="7 12" id="KW-1133">Transmembrane helix</keyword>
<keyword evidence="10" id="KW-0520">NAD</keyword>
<keyword evidence="8 11" id="KW-0830">Ubiquinone</keyword>
<evidence type="ECO:0000313" key="13">
    <source>
        <dbReference type="EMBL" id="BBB46765.1"/>
    </source>
</evidence>
<comment type="function">
    <text evidence="1">Core subunit of the mitochondrial membrane respiratory chain NADH dehydrogenase (Complex I) that is believed to belong to the minimal assembly required for catalysis. Complex I functions in the transfer of electrons from NADH to the respiratory chain. The immediate electron acceptor for the enzyme is believed to be ubiquinone.</text>
</comment>
<dbReference type="PROSITE" id="PS00668">
    <property type="entry name" value="COMPLEX1_ND1_2"/>
    <property type="match status" value="1"/>
</dbReference>
<dbReference type="PANTHER" id="PTHR11432">
    <property type="entry name" value="NADH DEHYDROGENASE SUBUNIT 1"/>
    <property type="match status" value="1"/>
</dbReference>
<feature type="transmembrane region" description="Helical" evidence="12">
    <location>
        <begin position="257"/>
        <end position="275"/>
    </location>
</feature>
<feature type="transmembrane region" description="Helical" evidence="12">
    <location>
        <begin position="228"/>
        <end position="251"/>
    </location>
</feature>
<evidence type="ECO:0000256" key="10">
    <source>
        <dbReference type="RuleBase" id="RU000471"/>
    </source>
</evidence>
<comment type="subcellular location">
    <subcellularLocation>
        <location evidence="10">Mitochondrion inner membrane</location>
        <topology evidence="10">Multi-pass membrane protein</topology>
    </subcellularLocation>
    <subcellularLocation>
        <location evidence="2">Mitochondrion membrane</location>
        <topology evidence="2">Multi-pass membrane protein</topology>
    </subcellularLocation>
</comment>
<geneLocation type="mitochondrion" evidence="13"/>
<dbReference type="PANTHER" id="PTHR11432:SF3">
    <property type="entry name" value="NADH-UBIQUINONE OXIDOREDUCTASE CHAIN 1"/>
    <property type="match status" value="1"/>
</dbReference>
<evidence type="ECO:0000256" key="2">
    <source>
        <dbReference type="ARBA" id="ARBA00004225"/>
    </source>
</evidence>
<evidence type="ECO:0000256" key="4">
    <source>
        <dbReference type="ARBA" id="ARBA00021009"/>
    </source>
</evidence>
<proteinExistence type="inferred from homology"/>
<evidence type="ECO:0000256" key="6">
    <source>
        <dbReference type="ARBA" id="ARBA00022692"/>
    </source>
</evidence>
<evidence type="ECO:0000256" key="7">
    <source>
        <dbReference type="ARBA" id="ARBA00022989"/>
    </source>
</evidence>
<feature type="transmembrane region" description="Helical" evidence="12">
    <location>
        <begin position="7"/>
        <end position="29"/>
    </location>
</feature>
<feature type="transmembrane region" description="Helical" evidence="12">
    <location>
        <begin position="180"/>
        <end position="200"/>
    </location>
</feature>
<dbReference type="EC" id="7.1.1.2" evidence="11"/>
<evidence type="ECO:0000256" key="9">
    <source>
        <dbReference type="ARBA" id="ARBA00023136"/>
    </source>
</evidence>
<dbReference type="GO" id="GO:0003954">
    <property type="term" value="F:NADH dehydrogenase activity"/>
    <property type="evidence" value="ECO:0007669"/>
    <property type="project" value="TreeGrafter"/>
</dbReference>
<dbReference type="VEuPathDB" id="VectorBase:SSCA000010"/>
<dbReference type="InterPro" id="IPR018086">
    <property type="entry name" value="NADH_UbQ_OxRdtase_su1_CS"/>
</dbReference>
<gene>
    <name evidence="13" type="primary">nad1</name>
</gene>
<keyword evidence="11 13" id="KW-0496">Mitochondrion</keyword>
<accession>A0A347ZN84</accession>
<feature type="transmembrane region" description="Helical" evidence="12">
    <location>
        <begin position="77"/>
        <end position="101"/>
    </location>
</feature>
<name>A0A347ZN84_SARSC</name>
<feature type="transmembrane region" description="Helical" evidence="12">
    <location>
        <begin position="148"/>
        <end position="168"/>
    </location>
</feature>
<keyword evidence="5" id="KW-0813">Transport</keyword>
<evidence type="ECO:0000256" key="8">
    <source>
        <dbReference type="ARBA" id="ARBA00023075"/>
    </source>
</evidence>
<comment type="similarity">
    <text evidence="3 10">Belongs to the complex I subunit 1 family.</text>
</comment>
<evidence type="ECO:0000256" key="5">
    <source>
        <dbReference type="ARBA" id="ARBA00022448"/>
    </source>
</evidence>
<sequence>MVFTKDFFIILNFSFLLSFLGVLLSVAFFTLVERKFMGLMHYRKGPNKVLLYGILQPISDSMKLFTKDSLKIQSLKIFIFFMGPLLGFFIMLSMWSIYYYYYNYFFLKLKIFIVFVLMSLSVYSFIFTSWGSNSKYSLLGGYRIISQVISYEICFIFFFMSFFFFLKSFDFFFLVKLQDFLPLVFFNLIFFFSWMLMIMAESNRTPFDLAEGESEIVSGFNIEYSGGFFALIFITEYGLIMFMSFLTGLFFFGSDFMFLKIFLFCFLFIWIRCSFPRIRYDLLMYTNWKICLPFSIMFLCFVFSLKL</sequence>
<evidence type="ECO:0000256" key="1">
    <source>
        <dbReference type="ARBA" id="ARBA00003257"/>
    </source>
</evidence>
<dbReference type="GO" id="GO:0005743">
    <property type="term" value="C:mitochondrial inner membrane"/>
    <property type="evidence" value="ECO:0007669"/>
    <property type="project" value="UniProtKB-SubCell"/>
</dbReference>
<keyword evidence="6 10" id="KW-0812">Transmembrane</keyword>
<dbReference type="GO" id="GO:0008137">
    <property type="term" value="F:NADH dehydrogenase (ubiquinone) activity"/>
    <property type="evidence" value="ECO:0007669"/>
    <property type="project" value="UniProtKB-EC"/>
</dbReference>
<dbReference type="AlphaFoldDB" id="A0A347ZN84"/>
<reference evidence="13" key="1">
    <citation type="journal article" date="2018" name="Genomics">
        <title>The complete mitochondrial genome of Sarcoptes scabiei var. nyctereutis from the Japanese raccoon dog: prediction and detection of two transfer RNAs (tRNA-A and tRNA-Y).</title>
        <authorList>
            <person name="Ueda T."/>
            <person name="Tarui H."/>
            <person name="Kido N."/>
            <person name="Imaizumi K."/>
            <person name="Hikosaka K."/>
            <person name="Abe T."/>
            <person name="Minegishi D."/>
            <person name="Tada Y."/>
            <person name="Nakagawa M."/>
            <person name="Tanaka S."/>
            <person name="Omiya T."/>
            <person name="Morikaku K."/>
            <person name="Kawahara M."/>
            <person name="Kikuchi T."/>
            <person name="Akuta T."/>
            <person name="Ono Y."/>
        </authorList>
    </citation>
    <scope>NUCLEOTIDE SEQUENCE</scope>
</reference>
<protein>
    <recommendedName>
        <fullName evidence="4 11">NADH-ubiquinone oxidoreductase chain 1</fullName>
        <ecNumber evidence="11">7.1.1.2</ecNumber>
    </recommendedName>
</protein>
<organism evidence="13">
    <name type="scientific">Sarcoptes scabiei</name>
    <name type="common">Itch mite</name>
    <name type="synonym">Acarus scabiei</name>
    <dbReference type="NCBI Taxonomy" id="52283"/>
    <lineage>
        <taxon>Eukaryota</taxon>
        <taxon>Metazoa</taxon>
        <taxon>Ecdysozoa</taxon>
        <taxon>Arthropoda</taxon>
        <taxon>Chelicerata</taxon>
        <taxon>Arachnida</taxon>
        <taxon>Acari</taxon>
        <taxon>Acariformes</taxon>
        <taxon>Sarcoptiformes</taxon>
        <taxon>Astigmata</taxon>
        <taxon>Psoroptidia</taxon>
        <taxon>Sarcoptoidea</taxon>
        <taxon>Sarcoptidae</taxon>
        <taxon>Sarcoptinae</taxon>
        <taxon>Sarcoptes</taxon>
    </lineage>
</organism>
<dbReference type="InterPro" id="IPR001694">
    <property type="entry name" value="NADH_UbQ_OxRdtase_su1/FPO"/>
</dbReference>
<dbReference type="GO" id="GO:0009060">
    <property type="term" value="P:aerobic respiration"/>
    <property type="evidence" value="ECO:0007669"/>
    <property type="project" value="TreeGrafter"/>
</dbReference>
<evidence type="ECO:0000256" key="12">
    <source>
        <dbReference type="SAM" id="Phobius"/>
    </source>
</evidence>
<dbReference type="EMBL" id="AP017940">
    <property type="protein sequence ID" value="BBB46765.1"/>
    <property type="molecule type" value="Genomic_DNA"/>
</dbReference>
<feature type="transmembrane region" description="Helical" evidence="12">
    <location>
        <begin position="287"/>
        <end position="305"/>
    </location>
</feature>
<evidence type="ECO:0000256" key="3">
    <source>
        <dbReference type="ARBA" id="ARBA00010535"/>
    </source>
</evidence>